<dbReference type="SUPFAM" id="SSF56672">
    <property type="entry name" value="DNA/RNA polymerases"/>
    <property type="match status" value="1"/>
</dbReference>
<proteinExistence type="predicted"/>
<dbReference type="RefSeq" id="XP_030749424.1">
    <property type="nucleotide sequence ID" value="XM_030893564.1"/>
</dbReference>
<dbReference type="Proteomes" id="UP000504635">
    <property type="component" value="Unplaced"/>
</dbReference>
<feature type="domain" description="Reverse transcriptase" evidence="1">
    <location>
        <begin position="1"/>
        <end position="237"/>
    </location>
</feature>
<dbReference type="KEGG" id="soy:115877411"/>
<keyword evidence="2" id="KW-1185">Reference proteome</keyword>
<dbReference type="InParanoid" id="A0A6J2XF90"/>
<accession>A0A6J2XF90</accession>
<gene>
    <name evidence="3" type="primary">LOC115877411</name>
</gene>
<dbReference type="PANTHER" id="PTHR47027:SF20">
    <property type="entry name" value="REVERSE TRANSCRIPTASE-LIKE PROTEIN WITH RNA-DIRECTED DNA POLYMERASE DOMAIN"/>
    <property type="match status" value="1"/>
</dbReference>
<dbReference type="PANTHER" id="PTHR47027">
    <property type="entry name" value="REVERSE TRANSCRIPTASE DOMAIN-CONTAINING PROTEIN"/>
    <property type="match status" value="1"/>
</dbReference>
<dbReference type="InterPro" id="IPR043502">
    <property type="entry name" value="DNA/RNA_pol_sf"/>
</dbReference>
<evidence type="ECO:0000259" key="1">
    <source>
        <dbReference type="PROSITE" id="PS50878"/>
    </source>
</evidence>
<name>A0A6J2XF90_SITOR</name>
<protein>
    <submittedName>
        <fullName evidence="3">Uncharacterized protein LOC115877411</fullName>
    </submittedName>
</protein>
<dbReference type="PROSITE" id="PS50878">
    <property type="entry name" value="RT_POL"/>
    <property type="match status" value="1"/>
</dbReference>
<evidence type="ECO:0000313" key="2">
    <source>
        <dbReference type="Proteomes" id="UP000504635"/>
    </source>
</evidence>
<dbReference type="OrthoDB" id="425681at2759"/>
<sequence length="397" mass="45664">MTKWGEELKDNSIQKFQDICKVYLHQLEEQRSTETAVAQQGRENPGPEKSDFVIDFDAMYAVNPTPAEGEWMQELQKYYSIPPVTTGVDEGDLRIITQLYWNQTAEIRADGGTSVEVAIRKGVRQGCVLLSPLLFNIYSEVVFREALESVEDSIKINGTLINNIRFADDTVVLAGNILHLQNMTDCIVEHSMQYGLQINVNKTKLVVFSKTPGKTVLRINNKVVEQVSSIKYLGALVNDACDSKIEILAKIEQVRRTFASMKILFSNQDLSLELRIRILRCYIFPVFIHGSESWTLNQTLENRINAFEMYLYRRMLRISWMDRVTNEEVLRPMGKDEELLSTVKERKLQYVAHIMRGDRYEVLRLVIEGKTPGLRIYVVGSEEHRSKFSEVRFHAPS</sequence>
<dbReference type="GO" id="GO:0071897">
    <property type="term" value="P:DNA biosynthetic process"/>
    <property type="evidence" value="ECO:0007669"/>
    <property type="project" value="UniProtKB-ARBA"/>
</dbReference>
<evidence type="ECO:0000313" key="3">
    <source>
        <dbReference type="RefSeq" id="XP_030749424.1"/>
    </source>
</evidence>
<reference evidence="3" key="1">
    <citation type="submission" date="2025-08" db="UniProtKB">
        <authorList>
            <consortium name="RefSeq"/>
        </authorList>
    </citation>
    <scope>IDENTIFICATION</scope>
    <source>
        <tissue evidence="3">Gonads</tissue>
    </source>
</reference>
<dbReference type="InterPro" id="IPR000477">
    <property type="entry name" value="RT_dom"/>
</dbReference>
<dbReference type="GeneID" id="115877411"/>
<dbReference type="Pfam" id="PF00078">
    <property type="entry name" value="RVT_1"/>
    <property type="match status" value="1"/>
</dbReference>
<dbReference type="AlphaFoldDB" id="A0A6J2XF90"/>
<organism evidence="2 3">
    <name type="scientific">Sitophilus oryzae</name>
    <name type="common">Rice weevil</name>
    <name type="synonym">Curculio oryzae</name>
    <dbReference type="NCBI Taxonomy" id="7048"/>
    <lineage>
        <taxon>Eukaryota</taxon>
        <taxon>Metazoa</taxon>
        <taxon>Ecdysozoa</taxon>
        <taxon>Arthropoda</taxon>
        <taxon>Hexapoda</taxon>
        <taxon>Insecta</taxon>
        <taxon>Pterygota</taxon>
        <taxon>Neoptera</taxon>
        <taxon>Endopterygota</taxon>
        <taxon>Coleoptera</taxon>
        <taxon>Polyphaga</taxon>
        <taxon>Cucujiformia</taxon>
        <taxon>Curculionidae</taxon>
        <taxon>Dryophthorinae</taxon>
        <taxon>Sitophilus</taxon>
    </lineage>
</organism>